<feature type="coiled-coil region" evidence="1">
    <location>
        <begin position="36"/>
        <end position="189"/>
    </location>
</feature>
<dbReference type="SUPFAM" id="SSF57997">
    <property type="entry name" value="Tropomyosin"/>
    <property type="match status" value="1"/>
</dbReference>
<feature type="region of interest" description="Disordered" evidence="2">
    <location>
        <begin position="814"/>
        <end position="881"/>
    </location>
</feature>
<gene>
    <name evidence="4" type="ORF">K040078D81_47120</name>
</gene>
<name>A0ABQ0BGK6_9FIRM</name>
<dbReference type="RefSeq" id="WP_390409050.1">
    <property type="nucleotide sequence ID" value="NZ_BAABYW010000001.1"/>
</dbReference>
<evidence type="ECO:0000256" key="1">
    <source>
        <dbReference type="SAM" id="Coils"/>
    </source>
</evidence>
<keyword evidence="1" id="KW-0175">Coiled coil</keyword>
<proteinExistence type="predicted"/>
<feature type="compositionally biased region" description="Polar residues" evidence="2">
    <location>
        <begin position="859"/>
        <end position="869"/>
    </location>
</feature>
<feature type="domain" description="Phage tail tape measure protein" evidence="3">
    <location>
        <begin position="298"/>
        <end position="443"/>
    </location>
</feature>
<organism evidence="4 5">
    <name type="scientific">Blautia hominis</name>
    <dbReference type="NCBI Taxonomy" id="2025493"/>
    <lineage>
        <taxon>Bacteria</taxon>
        <taxon>Bacillati</taxon>
        <taxon>Bacillota</taxon>
        <taxon>Clostridia</taxon>
        <taxon>Lachnospirales</taxon>
        <taxon>Lachnospiraceae</taxon>
        <taxon>Blautia</taxon>
    </lineage>
</organism>
<comment type="caution">
    <text evidence="4">The sequence shown here is derived from an EMBL/GenBank/DDBJ whole genome shotgun (WGS) entry which is preliminary data.</text>
</comment>
<evidence type="ECO:0000256" key="2">
    <source>
        <dbReference type="SAM" id="MobiDB-lite"/>
    </source>
</evidence>
<dbReference type="Pfam" id="PF10145">
    <property type="entry name" value="PhageMin_Tail"/>
    <property type="match status" value="1"/>
</dbReference>
<reference evidence="4 5" key="1">
    <citation type="submission" date="2024-04" db="EMBL/GenBank/DDBJ databases">
        <title>Defined microbial consortia suppress multidrug-resistant proinflammatory Enterobacteriaceae via ecological control.</title>
        <authorList>
            <person name="Furuichi M."/>
            <person name="Kawaguchi T."/>
            <person name="Pust M."/>
            <person name="Yasuma K."/>
            <person name="Plichta D."/>
            <person name="Hasegawa N."/>
            <person name="Ohya T."/>
            <person name="Bhattarai S."/>
            <person name="Sasajima S."/>
            <person name="Aoto Y."/>
            <person name="Tuganbaev T."/>
            <person name="Yaginuma M."/>
            <person name="Ueda M."/>
            <person name="Okahashi N."/>
            <person name="Amafuji K."/>
            <person name="Kiridooshi Y."/>
            <person name="Sugita K."/>
            <person name="Strazar M."/>
            <person name="Skelly A."/>
            <person name="Suda W."/>
            <person name="Hattori M."/>
            <person name="Nakamoto N."/>
            <person name="Caballero S."/>
            <person name="Norman J."/>
            <person name="Olle B."/>
            <person name="Tanoue T."/>
            <person name="Arita M."/>
            <person name="Bucci V."/>
            <person name="Atarashi K."/>
            <person name="Xavier R."/>
            <person name="Honda K."/>
        </authorList>
    </citation>
    <scope>NUCLEOTIDE SEQUENCE [LARGE SCALE GENOMIC DNA]</scope>
    <source>
        <strain evidence="5">k04-0078-D8-1</strain>
    </source>
</reference>
<feature type="compositionally biased region" description="Low complexity" evidence="2">
    <location>
        <begin position="870"/>
        <end position="881"/>
    </location>
</feature>
<protein>
    <recommendedName>
        <fullName evidence="3">Phage tail tape measure protein domain-containing protein</fullName>
    </recommendedName>
</protein>
<dbReference type="Proteomes" id="UP001600943">
    <property type="component" value="Unassembled WGS sequence"/>
</dbReference>
<dbReference type="InterPro" id="IPR010090">
    <property type="entry name" value="Phage_tape_meas"/>
</dbReference>
<keyword evidence="5" id="KW-1185">Reference proteome</keyword>
<dbReference type="Gene3D" id="1.10.287.1490">
    <property type="match status" value="1"/>
</dbReference>
<evidence type="ECO:0000313" key="4">
    <source>
        <dbReference type="EMBL" id="GAA6410595.1"/>
    </source>
</evidence>
<feature type="compositionally biased region" description="Basic and acidic residues" evidence="2">
    <location>
        <begin position="814"/>
        <end position="832"/>
    </location>
</feature>
<evidence type="ECO:0000313" key="5">
    <source>
        <dbReference type="Proteomes" id="UP001600943"/>
    </source>
</evidence>
<accession>A0ABQ0BGK6</accession>
<dbReference type="EMBL" id="BAABYW010000001">
    <property type="protein sequence ID" value="GAA6410595.1"/>
    <property type="molecule type" value="Genomic_DNA"/>
</dbReference>
<evidence type="ECO:0000259" key="3">
    <source>
        <dbReference type="Pfam" id="PF10145"/>
    </source>
</evidence>
<feature type="coiled-coil region" evidence="1">
    <location>
        <begin position="739"/>
        <end position="780"/>
    </location>
</feature>
<sequence length="1377" mass="149798">MAIKKIGALIALDGEKEFKQNVTNCNKSLSALKSELGLVQAQYEGQENSLEALQKKHEVLSKSLDEQKSKEEAVRKGLEHARESYEKVGIGLANLNKQQETHSKKLEDLKQDYEKATDRLDKMTKSGNSSEQAIKKQKAVVQSLSDELKKEETALGEVSTAIAKGEKNYQTAGNRVKDWETKLNTAEAQVIKASSAVNKNAAYLKEAAQSTDQCAKSIDEFGKEVKEAEKVTIDFSTVLKSNLANSLVNFGKDAVVNAVKSVTSLETAQRQLQASTGATAGEMQQYKSVMEDLHNNNYGDDINDVAQSMALVKQYTGELDPSKLESMTENGIAMRDVFDMDLSETIRGVDGLVENMGVTSEEAFDLMARGAQNGLNKSGELADNIAEYSQLWGQAGFSAQEMFGILQNGLDSGAYNLDKVNDFVKEFGNSLADGRIEENLDSFSSDTKSLFYQWKQGKATTKDVFYSVINDISTATNKQEMLTLASNTWSALGEDNAMKVITSLNETNTAYDNVKGTMESIKDIKYDTLESRFQQLGKKFQTQVGVPIAEEALPAIEDGLDAVIENMDSLVPAIGGVIASVGTFKATMKLATVAQSLFNTTVSATPIAVIATAVAGAATAIGIYAESAGEASEEVRLLAERNQQLYDSANEVSESAQDLVESYSNNTAEMEAQSKYAQILKEKIENLAETKGNDNEKTEVMRQYIAELNQLVPGLNLAYDEQTDSLTKNSDAIQEYLDNKQKEIELQAEEEHALELIKKRSELKMEAIKLEEEEKGIKAELGTLLEGENEWYLKNCRSVLTLVDGKNEERRSYDALTEAQEKNSEALDKNKSSQELIEEDIKETQDRLQELGSSWEEATATQDENTESTNANADAQQAAADANRAASETIVESYLNAQETILGVIDSQMDMFNQFSGTIIETQEGLDEMTQNVLENMQSQVDGVGFWADNMTSLAERGVDQGILQKLAEMGPEGVQYVQAFANMSNDELDRATELWQESLNMKEGVQASVENMLDEYTMALNGGKDQVTETMNGIGVDISTGLGNGIRSAIEQGTIAVDEMGKATIVQAKDTYGIQSPSKVFAEIGQFVTAGLAEGITGNELQAVMAIQMLSQQIVNIAQSTLNSADFTNVGNTVVDGIRTGVEHGSPAVLARVSSLCDDMVSKTEETLTYANFYVPGNVAVRGLEAGIAAGEDSVGRAAESVVSAITDEASNLNTWTLYMDGYNTSVGLANGISAGESEVINAVAQMCADAVAEAEYRLDINSPSKVFKRLGEYTAEGFGIGYEDKMDDVRATIAESMEVPNLTGRSAAGTNAVYGNSGDAEAFELFKEYLPYLREIAAKDTALYPSRRQFEKDVTQIVNSGTTRKTTMKSAARGY</sequence>